<reference evidence="1 2" key="1">
    <citation type="submission" date="2020-02" db="EMBL/GenBank/DDBJ databases">
        <title>Tigecycline-resistant Acinetobacter species from pigs and migratory birds.</title>
        <authorList>
            <person name="Chen C."/>
            <person name="Sun J."/>
            <person name="Liao X.-P."/>
            <person name="Liu Y.-H."/>
        </authorList>
    </citation>
    <scope>NUCLEOTIDE SEQUENCE [LARGE SCALE GENOMIC DNA]</scope>
    <source>
        <strain evidence="1 2">YH12207_T</strain>
    </source>
</reference>
<evidence type="ECO:0000313" key="1">
    <source>
        <dbReference type="EMBL" id="QOW45064.1"/>
    </source>
</evidence>
<accession>A0A7S7AGN2</accession>
<name>A0A7S7AGN2_9GAMM</name>
<keyword evidence="2" id="KW-1185">Reference proteome</keyword>
<proteinExistence type="predicted"/>
<gene>
    <name evidence="1" type="ORF">G0028_03625</name>
</gene>
<organism evidence="1 2">
    <name type="scientific">Acinetobacter piscicola</name>
    <dbReference type="NCBI Taxonomy" id="2006115"/>
    <lineage>
        <taxon>Bacteria</taxon>
        <taxon>Pseudomonadati</taxon>
        <taxon>Pseudomonadota</taxon>
        <taxon>Gammaproteobacteria</taxon>
        <taxon>Moraxellales</taxon>
        <taxon>Moraxellaceae</taxon>
        <taxon>Acinetobacter</taxon>
    </lineage>
</organism>
<dbReference type="EMBL" id="CP048659">
    <property type="protein sequence ID" value="QOW45064.1"/>
    <property type="molecule type" value="Genomic_DNA"/>
</dbReference>
<dbReference type="Proteomes" id="UP000593966">
    <property type="component" value="Chromosome"/>
</dbReference>
<sequence>MKELRFKNSAKEKITVIVEPWAIELEIEPDVKVLIKDDLGEELDFEMEYFIKGVIFYCNNSQISVYGDSQKIF</sequence>
<dbReference type="RefSeq" id="WP_180045265.1">
    <property type="nucleotide sequence ID" value="NZ_CP048659.1"/>
</dbReference>
<dbReference type="AlphaFoldDB" id="A0A7S7AGN2"/>
<protein>
    <submittedName>
        <fullName evidence="1">Uncharacterized protein</fullName>
    </submittedName>
</protein>
<evidence type="ECO:0000313" key="2">
    <source>
        <dbReference type="Proteomes" id="UP000593966"/>
    </source>
</evidence>